<proteinExistence type="inferred from homology"/>
<dbReference type="CDD" id="cd24008">
    <property type="entry name" value="ASKHA_NBD_GLK"/>
    <property type="match status" value="1"/>
</dbReference>
<evidence type="ECO:0000256" key="3">
    <source>
        <dbReference type="HAMAP-Rule" id="MF_00524"/>
    </source>
</evidence>
<comment type="similarity">
    <text evidence="3 4">Belongs to the bacterial glucokinase family.</text>
</comment>
<dbReference type="PANTHER" id="PTHR47690:SF1">
    <property type="entry name" value="GLUCOKINASE"/>
    <property type="match status" value="1"/>
</dbReference>
<dbReference type="Gene3D" id="3.30.420.40">
    <property type="match status" value="1"/>
</dbReference>
<comment type="catalytic activity">
    <reaction evidence="3">
        <text>D-glucose + ATP = D-glucose 6-phosphate + ADP + H(+)</text>
        <dbReference type="Rhea" id="RHEA:17825"/>
        <dbReference type="ChEBI" id="CHEBI:4167"/>
        <dbReference type="ChEBI" id="CHEBI:15378"/>
        <dbReference type="ChEBI" id="CHEBI:30616"/>
        <dbReference type="ChEBI" id="CHEBI:61548"/>
        <dbReference type="ChEBI" id="CHEBI:456216"/>
        <dbReference type="EC" id="2.7.1.2"/>
    </reaction>
</comment>
<dbReference type="GO" id="GO:0005536">
    <property type="term" value="F:D-glucose binding"/>
    <property type="evidence" value="ECO:0007669"/>
    <property type="project" value="InterPro"/>
</dbReference>
<dbReference type="Proteomes" id="UP000283255">
    <property type="component" value="Unassembled WGS sequence"/>
</dbReference>
<comment type="caution">
    <text evidence="5">The sequence shown here is derived from an EMBL/GenBank/DDBJ whole genome shotgun (WGS) entry which is preliminary data.</text>
</comment>
<dbReference type="NCBIfam" id="TIGR00749">
    <property type="entry name" value="glk"/>
    <property type="match status" value="1"/>
</dbReference>
<dbReference type="GO" id="GO:0004340">
    <property type="term" value="F:glucokinase activity"/>
    <property type="evidence" value="ECO:0007669"/>
    <property type="project" value="UniProtKB-UniRule"/>
</dbReference>
<dbReference type="SUPFAM" id="SSF53067">
    <property type="entry name" value="Actin-like ATPase domain"/>
    <property type="match status" value="1"/>
</dbReference>
<keyword evidence="3" id="KW-0963">Cytoplasm</keyword>
<dbReference type="PANTHER" id="PTHR47690">
    <property type="entry name" value="GLUCOKINASE"/>
    <property type="match status" value="1"/>
</dbReference>
<sequence length="320" mass="34284">MKQHYVIADVGGTNIRLASVDTASGEMRHIQKYLCADYGSIADVAKIYFATLEGEVKQFCIAIACPVDTDLIEMTNHTWTFSQQQLKQELNLDALYVINDYTAISLAVPFLTDDEKVQIGGGDVKANKAIGICGPGTGLGVGHLVHLSNKWISLDGEGGHTSFPAVGEDARAVLDVLGKRMGHVSSERLLSGQGIDNIYSALCELAGQEVTLTTPAQISEAGLNKSCPLAEKTLAIFCQSLGAFAGNLALNLACEGGVYIAGGIVPRFIDYFKQSTFRQGFEYKGRFSEYNAGIATFVVTHDDPGLFGAGVYLRQEIGTL</sequence>
<dbReference type="AlphaFoldDB" id="A0A418YBM4"/>
<protein>
    <recommendedName>
        <fullName evidence="3">Glucokinase</fullName>
        <ecNumber evidence="3">2.7.1.2</ecNumber>
    </recommendedName>
    <alternativeName>
        <fullName evidence="3">Glucose kinase</fullName>
    </alternativeName>
</protein>
<dbReference type="InterPro" id="IPR043129">
    <property type="entry name" value="ATPase_NBD"/>
</dbReference>
<gene>
    <name evidence="3" type="primary">glk</name>
    <name evidence="5" type="ORF">D1Z90_16025</name>
</gene>
<dbReference type="GO" id="GO:0005829">
    <property type="term" value="C:cytosol"/>
    <property type="evidence" value="ECO:0007669"/>
    <property type="project" value="TreeGrafter"/>
</dbReference>
<dbReference type="InterPro" id="IPR003836">
    <property type="entry name" value="Glucokinase"/>
</dbReference>
<evidence type="ECO:0000256" key="1">
    <source>
        <dbReference type="ARBA" id="ARBA00022679"/>
    </source>
</evidence>
<reference evidence="5 6" key="1">
    <citation type="submission" date="2018-09" db="EMBL/GenBank/DDBJ databases">
        <authorList>
            <person name="Wang F."/>
        </authorList>
    </citation>
    <scope>NUCLEOTIDE SEQUENCE [LARGE SCALE GENOMIC DNA]</scope>
    <source>
        <strain evidence="5 6">PLHSC7-2</strain>
    </source>
</reference>
<keyword evidence="6" id="KW-1185">Reference proteome</keyword>
<dbReference type="Pfam" id="PF02685">
    <property type="entry name" value="Glucokinase"/>
    <property type="match status" value="1"/>
</dbReference>
<keyword evidence="1 3" id="KW-0808">Transferase</keyword>
<accession>A0A418YBM4</accession>
<dbReference type="GO" id="GO:0006096">
    <property type="term" value="P:glycolytic process"/>
    <property type="evidence" value="ECO:0007669"/>
    <property type="project" value="UniProtKB-UniRule"/>
</dbReference>
<dbReference type="EMBL" id="QZCH01000024">
    <property type="protein sequence ID" value="RJG41873.1"/>
    <property type="molecule type" value="Genomic_DNA"/>
</dbReference>
<comment type="subcellular location">
    <subcellularLocation>
        <location evidence="3">Cytoplasm</location>
    </subcellularLocation>
</comment>
<dbReference type="NCBIfam" id="NF001416">
    <property type="entry name" value="PRK00292.1-3"/>
    <property type="match status" value="1"/>
</dbReference>
<dbReference type="HAMAP" id="MF_00524">
    <property type="entry name" value="Glucokinase"/>
    <property type="match status" value="1"/>
</dbReference>
<keyword evidence="2 3" id="KW-0418">Kinase</keyword>
<organism evidence="5 6">
    <name type="scientific">Motilimonas pumila</name>
    <dbReference type="NCBI Taxonomy" id="2303987"/>
    <lineage>
        <taxon>Bacteria</taxon>
        <taxon>Pseudomonadati</taxon>
        <taxon>Pseudomonadota</taxon>
        <taxon>Gammaproteobacteria</taxon>
        <taxon>Alteromonadales</taxon>
        <taxon>Alteromonadales genera incertae sedis</taxon>
        <taxon>Motilimonas</taxon>
    </lineage>
</organism>
<evidence type="ECO:0000313" key="5">
    <source>
        <dbReference type="EMBL" id="RJG41873.1"/>
    </source>
</evidence>
<evidence type="ECO:0000256" key="2">
    <source>
        <dbReference type="ARBA" id="ARBA00022777"/>
    </source>
</evidence>
<keyword evidence="3" id="KW-0547">Nucleotide-binding</keyword>
<evidence type="ECO:0000313" key="6">
    <source>
        <dbReference type="Proteomes" id="UP000283255"/>
    </source>
</evidence>
<evidence type="ECO:0000256" key="4">
    <source>
        <dbReference type="RuleBase" id="RU004046"/>
    </source>
</evidence>
<feature type="binding site" evidence="3">
    <location>
        <begin position="8"/>
        <end position="13"/>
    </location>
    <ligand>
        <name>ATP</name>
        <dbReference type="ChEBI" id="CHEBI:30616"/>
    </ligand>
</feature>
<dbReference type="GO" id="GO:0005524">
    <property type="term" value="F:ATP binding"/>
    <property type="evidence" value="ECO:0007669"/>
    <property type="project" value="UniProtKB-UniRule"/>
</dbReference>
<dbReference type="RefSeq" id="WP_119911796.1">
    <property type="nucleotide sequence ID" value="NZ_QZCH01000024.1"/>
</dbReference>
<dbReference type="EC" id="2.7.1.2" evidence="3"/>
<keyword evidence="3" id="KW-0067">ATP-binding</keyword>
<keyword evidence="3" id="KW-0324">Glycolysis</keyword>
<dbReference type="OrthoDB" id="9800595at2"/>
<dbReference type="InterPro" id="IPR050201">
    <property type="entry name" value="Bacterial_glucokinase"/>
</dbReference>
<reference evidence="5 6" key="2">
    <citation type="submission" date="2019-01" db="EMBL/GenBank/DDBJ databases">
        <title>Motilimonas pumilus sp. nov., isolated from the gut of sea cucumber (Apostichopus japonicus).</title>
        <authorList>
            <person name="Wang F.-Q."/>
            <person name="Ren L.-H."/>
            <person name="Lin Y.-W."/>
            <person name="Sun G.-H."/>
            <person name="Du Z.-J."/>
            <person name="Zhao J.-X."/>
            <person name="Liu X.-J."/>
            <person name="Liu L.-J."/>
        </authorList>
    </citation>
    <scope>NUCLEOTIDE SEQUENCE [LARGE SCALE GENOMIC DNA]</scope>
    <source>
        <strain evidence="5 6">PLHSC7-2</strain>
    </source>
</reference>
<name>A0A418YBM4_9GAMM</name>
<dbReference type="Gene3D" id="3.40.367.20">
    <property type="match status" value="1"/>
</dbReference>